<dbReference type="PANTHER" id="PTHR33930">
    <property type="entry name" value="ALKYL HYDROPEROXIDE REDUCTASE AHPD"/>
    <property type="match status" value="1"/>
</dbReference>
<reference evidence="2 3" key="1">
    <citation type="submission" date="2022-09" db="EMBL/GenBank/DDBJ databases">
        <title>Intensive care unit water sources are persistently colonized with multi-drug resistant bacteria and are the site of extensive horizontal gene transfer of antibiotic resistance genes.</title>
        <authorList>
            <person name="Diorio-Toth L."/>
        </authorList>
    </citation>
    <scope>NUCLEOTIDE SEQUENCE [LARGE SCALE GENOMIC DNA]</scope>
    <source>
        <strain evidence="2 3">GD03967</strain>
    </source>
</reference>
<dbReference type="RefSeq" id="WP_279989420.1">
    <property type="nucleotide sequence ID" value="NZ_JAOBZK010000003.1"/>
</dbReference>
<accession>A0ABD4YPR7</accession>
<dbReference type="SUPFAM" id="SSF69118">
    <property type="entry name" value="AhpD-like"/>
    <property type="match status" value="1"/>
</dbReference>
<dbReference type="Pfam" id="PF02627">
    <property type="entry name" value="CMD"/>
    <property type="match status" value="1"/>
</dbReference>
<name>A0ABD4YPR7_9BURK</name>
<dbReference type="EMBL" id="JAOBZK010000003">
    <property type="protein sequence ID" value="MDH1177206.1"/>
    <property type="molecule type" value="Genomic_DNA"/>
</dbReference>
<dbReference type="InterPro" id="IPR029032">
    <property type="entry name" value="AhpD-like"/>
</dbReference>
<proteinExistence type="predicted"/>
<gene>
    <name evidence="2" type="ORF">N5C72_03910</name>
</gene>
<organism evidence="2 3">
    <name type="scientific">Achromobacter mucicolens</name>
    <dbReference type="NCBI Taxonomy" id="1389922"/>
    <lineage>
        <taxon>Bacteria</taxon>
        <taxon>Pseudomonadati</taxon>
        <taxon>Pseudomonadota</taxon>
        <taxon>Betaproteobacteria</taxon>
        <taxon>Burkholderiales</taxon>
        <taxon>Alcaligenaceae</taxon>
        <taxon>Achromobacter</taxon>
    </lineage>
</organism>
<evidence type="ECO:0000313" key="3">
    <source>
        <dbReference type="Proteomes" id="UP001158644"/>
    </source>
</evidence>
<evidence type="ECO:0000259" key="1">
    <source>
        <dbReference type="Pfam" id="PF02627"/>
    </source>
</evidence>
<dbReference type="PANTHER" id="PTHR33930:SF2">
    <property type="entry name" value="BLR3452 PROTEIN"/>
    <property type="match status" value="1"/>
</dbReference>
<dbReference type="Gene3D" id="1.20.1290.10">
    <property type="entry name" value="AhpD-like"/>
    <property type="match status" value="2"/>
</dbReference>
<dbReference type="Proteomes" id="UP001158644">
    <property type="component" value="Unassembled WGS sequence"/>
</dbReference>
<sequence length="245" mass="25928">MQPLTGLDEIKARFIAARGYWRPWTDAMLHANPGFLAHYAEYAGHPAKTGPLAPRMVELIYVALDASATHLFEAGLTTHLRMAREAGASDADVFDVLHLVTMQGLSAVLQAADLLHEAAPQPALNPDDALRARIAALWPEQAGSLLRLAAMDPGYVAVLLDFLEHGAPAGGLTRAERLLVRVALHACFTQGDMDTTRALIHEGLAQGVTRQALLQAIQLGAHLAVHGAALGATVHARLKGSGASG</sequence>
<feature type="domain" description="Carboxymuconolactone decarboxylase-like" evidence="1">
    <location>
        <begin position="33"/>
        <end position="115"/>
    </location>
</feature>
<evidence type="ECO:0000313" key="2">
    <source>
        <dbReference type="EMBL" id="MDH1177206.1"/>
    </source>
</evidence>
<dbReference type="AlphaFoldDB" id="A0ABD4YPR7"/>
<protein>
    <submittedName>
        <fullName evidence="2">Carboxymuconolactone decarboxylase family protein</fullName>
    </submittedName>
</protein>
<comment type="caution">
    <text evidence="2">The sequence shown here is derived from an EMBL/GenBank/DDBJ whole genome shotgun (WGS) entry which is preliminary data.</text>
</comment>
<dbReference type="InterPro" id="IPR003779">
    <property type="entry name" value="CMD-like"/>
</dbReference>